<proteinExistence type="predicted"/>
<dbReference type="EMBL" id="CT573213">
    <property type="protein sequence ID" value="CAJ62032.1"/>
    <property type="molecule type" value="Genomic_DNA"/>
</dbReference>
<evidence type="ECO:0000256" key="1">
    <source>
        <dbReference type="SAM" id="MobiDB-lite"/>
    </source>
</evidence>
<feature type="compositionally biased region" description="Basic and acidic residues" evidence="1">
    <location>
        <begin position="1"/>
        <end position="10"/>
    </location>
</feature>
<dbReference type="STRING" id="326424.FRAAL3388"/>
<dbReference type="AlphaFoldDB" id="Q0RKC6"/>
<organism evidence="2 3">
    <name type="scientific">Frankia alni (strain DSM 45986 / CECT 9034 / ACN14a)</name>
    <dbReference type="NCBI Taxonomy" id="326424"/>
    <lineage>
        <taxon>Bacteria</taxon>
        <taxon>Bacillati</taxon>
        <taxon>Actinomycetota</taxon>
        <taxon>Actinomycetes</taxon>
        <taxon>Frankiales</taxon>
        <taxon>Frankiaceae</taxon>
        <taxon>Frankia</taxon>
    </lineage>
</organism>
<evidence type="ECO:0000313" key="2">
    <source>
        <dbReference type="EMBL" id="CAJ62032.1"/>
    </source>
</evidence>
<accession>Q0RKC6</accession>
<dbReference type="Proteomes" id="UP000000657">
    <property type="component" value="Chromosome"/>
</dbReference>
<feature type="compositionally biased region" description="Basic and acidic residues" evidence="1">
    <location>
        <begin position="18"/>
        <end position="28"/>
    </location>
</feature>
<keyword evidence="3" id="KW-1185">Reference proteome</keyword>
<name>Q0RKC6_FRAAA</name>
<evidence type="ECO:0000313" key="3">
    <source>
        <dbReference type="Proteomes" id="UP000000657"/>
    </source>
</evidence>
<reference evidence="2 3" key="1">
    <citation type="journal article" date="2007" name="Genome Res.">
        <title>Genome characteristics of facultatively symbiotic Frankia sp. strains reflect host range and host plant biogeography.</title>
        <authorList>
            <person name="Normand P."/>
            <person name="Lapierre P."/>
            <person name="Tisa L.S."/>
            <person name="Gogarten J.P."/>
            <person name="Alloisio N."/>
            <person name="Bagnarol E."/>
            <person name="Bassi C.A."/>
            <person name="Berry A.M."/>
            <person name="Bickhart D.M."/>
            <person name="Choisne N."/>
            <person name="Couloux A."/>
            <person name="Cournoyer B."/>
            <person name="Cruveiller S."/>
            <person name="Daubin V."/>
            <person name="Demange N."/>
            <person name="Francino M.P."/>
            <person name="Goltsman E."/>
            <person name="Huang Y."/>
            <person name="Kopp O.R."/>
            <person name="Labarre L."/>
            <person name="Lapidus A."/>
            <person name="Lavire C."/>
            <person name="Marechal J."/>
            <person name="Martinez M."/>
            <person name="Mastronunzio J.E."/>
            <person name="Mullin B.C."/>
            <person name="Niemann J."/>
            <person name="Pujic P."/>
            <person name="Rawnsley T."/>
            <person name="Rouy Z."/>
            <person name="Schenowitz C."/>
            <person name="Sellstedt A."/>
            <person name="Tavares F."/>
            <person name="Tomkins J.P."/>
            <person name="Vallenet D."/>
            <person name="Valverde C."/>
            <person name="Wall L.G."/>
            <person name="Wang Y."/>
            <person name="Medigue C."/>
            <person name="Benson D.R."/>
        </authorList>
    </citation>
    <scope>NUCLEOTIDE SEQUENCE [LARGE SCALE GENOMIC DNA]</scope>
    <source>
        <strain evidence="3">DSM 45986 / CECT 9034 / ACN14a</strain>
    </source>
</reference>
<feature type="region of interest" description="Disordered" evidence="1">
    <location>
        <begin position="1"/>
        <end position="28"/>
    </location>
</feature>
<protein>
    <submittedName>
        <fullName evidence="2">Uncharacterized protein</fullName>
    </submittedName>
</protein>
<gene>
    <name evidence="2" type="ordered locus">FRAAL3388</name>
</gene>
<sequence>MSMGISDRDGGGNGDAVPRAEPERGRLRDNWREQHVRCPLACHGRRAPAQVCLPPVHPATLVDVTVRFGLASGSGQGGGLWCWCMTRISTF</sequence>
<dbReference type="HOGENOM" id="CLU_2422628_0_0_11"/>
<dbReference type="KEGG" id="fal:FRAAL3388"/>